<dbReference type="Proteomes" id="UP000006729">
    <property type="component" value="Chromosome 1"/>
</dbReference>
<gene>
    <name evidence="1" type="ORF">POPTR_001G156400</name>
</gene>
<protein>
    <submittedName>
        <fullName evidence="1">Uncharacterized protein</fullName>
    </submittedName>
</protein>
<name>A0A2K2BY96_POPTR</name>
<accession>A0A2K2BY96</accession>
<evidence type="ECO:0000313" key="2">
    <source>
        <dbReference type="Proteomes" id="UP000006729"/>
    </source>
</evidence>
<dbReference type="EMBL" id="CM009290">
    <property type="protein sequence ID" value="PNT54747.1"/>
    <property type="molecule type" value="Genomic_DNA"/>
</dbReference>
<keyword evidence="2" id="KW-1185">Reference proteome</keyword>
<organism evidence="1 2">
    <name type="scientific">Populus trichocarpa</name>
    <name type="common">Western balsam poplar</name>
    <name type="synonym">Populus balsamifera subsp. trichocarpa</name>
    <dbReference type="NCBI Taxonomy" id="3694"/>
    <lineage>
        <taxon>Eukaryota</taxon>
        <taxon>Viridiplantae</taxon>
        <taxon>Streptophyta</taxon>
        <taxon>Embryophyta</taxon>
        <taxon>Tracheophyta</taxon>
        <taxon>Spermatophyta</taxon>
        <taxon>Magnoliopsida</taxon>
        <taxon>eudicotyledons</taxon>
        <taxon>Gunneridae</taxon>
        <taxon>Pentapetalae</taxon>
        <taxon>rosids</taxon>
        <taxon>fabids</taxon>
        <taxon>Malpighiales</taxon>
        <taxon>Salicaceae</taxon>
        <taxon>Saliceae</taxon>
        <taxon>Populus</taxon>
    </lineage>
</organism>
<dbReference type="InParanoid" id="A0A2K2BY96"/>
<dbReference type="AlphaFoldDB" id="A0A2K2BY96"/>
<evidence type="ECO:0000313" key="1">
    <source>
        <dbReference type="EMBL" id="PNT54747.1"/>
    </source>
</evidence>
<proteinExistence type="predicted"/>
<sequence>MIKVDVFIVEAYGSGNVEKTREWKMQVLEMYCHFAGSYYGTFYELPFGIEVFGSAKNAGYTRIGDEV</sequence>
<reference evidence="1 2" key="1">
    <citation type="journal article" date="2006" name="Science">
        <title>The genome of black cottonwood, Populus trichocarpa (Torr. &amp; Gray).</title>
        <authorList>
            <person name="Tuskan G.A."/>
            <person name="Difazio S."/>
            <person name="Jansson S."/>
            <person name="Bohlmann J."/>
            <person name="Grigoriev I."/>
            <person name="Hellsten U."/>
            <person name="Putnam N."/>
            <person name="Ralph S."/>
            <person name="Rombauts S."/>
            <person name="Salamov A."/>
            <person name="Schein J."/>
            <person name="Sterck L."/>
            <person name="Aerts A."/>
            <person name="Bhalerao R.R."/>
            <person name="Bhalerao R.P."/>
            <person name="Blaudez D."/>
            <person name="Boerjan W."/>
            <person name="Brun A."/>
            <person name="Brunner A."/>
            <person name="Busov V."/>
            <person name="Campbell M."/>
            <person name="Carlson J."/>
            <person name="Chalot M."/>
            <person name="Chapman J."/>
            <person name="Chen G.L."/>
            <person name="Cooper D."/>
            <person name="Coutinho P.M."/>
            <person name="Couturier J."/>
            <person name="Covert S."/>
            <person name="Cronk Q."/>
            <person name="Cunningham R."/>
            <person name="Davis J."/>
            <person name="Degroeve S."/>
            <person name="Dejardin A."/>
            <person name="Depamphilis C."/>
            <person name="Detter J."/>
            <person name="Dirks B."/>
            <person name="Dubchak I."/>
            <person name="Duplessis S."/>
            <person name="Ehlting J."/>
            <person name="Ellis B."/>
            <person name="Gendler K."/>
            <person name="Goodstein D."/>
            <person name="Gribskov M."/>
            <person name="Grimwood J."/>
            <person name="Groover A."/>
            <person name="Gunter L."/>
            <person name="Hamberger B."/>
            <person name="Heinze B."/>
            <person name="Helariutta Y."/>
            <person name="Henrissat B."/>
            <person name="Holligan D."/>
            <person name="Holt R."/>
            <person name="Huang W."/>
            <person name="Islam-Faridi N."/>
            <person name="Jones S."/>
            <person name="Jones-Rhoades M."/>
            <person name="Jorgensen R."/>
            <person name="Joshi C."/>
            <person name="Kangasjarvi J."/>
            <person name="Karlsson J."/>
            <person name="Kelleher C."/>
            <person name="Kirkpatrick R."/>
            <person name="Kirst M."/>
            <person name="Kohler A."/>
            <person name="Kalluri U."/>
            <person name="Larimer F."/>
            <person name="Leebens-Mack J."/>
            <person name="Leple J.C."/>
            <person name="Locascio P."/>
            <person name="Lou Y."/>
            <person name="Lucas S."/>
            <person name="Martin F."/>
            <person name="Montanini B."/>
            <person name="Napoli C."/>
            <person name="Nelson D.R."/>
            <person name="Nelson C."/>
            <person name="Nieminen K."/>
            <person name="Nilsson O."/>
            <person name="Pereda V."/>
            <person name="Peter G."/>
            <person name="Philippe R."/>
            <person name="Pilate G."/>
            <person name="Poliakov A."/>
            <person name="Razumovskaya J."/>
            <person name="Richardson P."/>
            <person name="Rinaldi C."/>
            <person name="Ritland K."/>
            <person name="Rouze P."/>
            <person name="Ryaboy D."/>
            <person name="Schmutz J."/>
            <person name="Schrader J."/>
            <person name="Segerman B."/>
            <person name="Shin H."/>
            <person name="Siddiqui A."/>
            <person name="Sterky F."/>
            <person name="Terry A."/>
            <person name="Tsai C.J."/>
            <person name="Uberbacher E."/>
            <person name="Unneberg P."/>
            <person name="Vahala J."/>
            <person name="Wall K."/>
            <person name="Wessler S."/>
            <person name="Yang G."/>
            <person name="Yin T."/>
            <person name="Douglas C."/>
            <person name="Marra M."/>
            <person name="Sandberg G."/>
            <person name="Van de Peer Y."/>
            <person name="Rokhsar D."/>
        </authorList>
    </citation>
    <scope>NUCLEOTIDE SEQUENCE [LARGE SCALE GENOMIC DNA]</scope>
    <source>
        <strain evidence="2">cv. Nisqually</strain>
    </source>
</reference>